<keyword evidence="4 5" id="KW-0472">Membrane</keyword>
<gene>
    <name evidence="6" type="ORF">IAA42_02815</name>
</gene>
<evidence type="ECO:0000313" key="7">
    <source>
        <dbReference type="Proteomes" id="UP000824133"/>
    </source>
</evidence>
<evidence type="ECO:0000256" key="4">
    <source>
        <dbReference type="ARBA" id="ARBA00023136"/>
    </source>
</evidence>
<reference evidence="6" key="1">
    <citation type="journal article" date="2021" name="PeerJ">
        <title>Extensive microbial diversity within the chicken gut microbiome revealed by metagenomics and culture.</title>
        <authorList>
            <person name="Gilroy R."/>
            <person name="Ravi A."/>
            <person name="Getino M."/>
            <person name="Pursley I."/>
            <person name="Horton D.L."/>
            <person name="Alikhan N.F."/>
            <person name="Baker D."/>
            <person name="Gharbi K."/>
            <person name="Hall N."/>
            <person name="Watson M."/>
            <person name="Adriaenssens E.M."/>
            <person name="Foster-Nyarko E."/>
            <person name="Jarju S."/>
            <person name="Secka A."/>
            <person name="Antonio M."/>
            <person name="Oren A."/>
            <person name="Chaudhuri R.R."/>
            <person name="La Ragione R."/>
            <person name="Hildebrand F."/>
            <person name="Pallen M.J."/>
        </authorList>
    </citation>
    <scope>NUCLEOTIDE SEQUENCE</scope>
    <source>
        <strain evidence="6">ChiHjej10B9-743</strain>
    </source>
</reference>
<feature type="transmembrane region" description="Helical" evidence="5">
    <location>
        <begin position="287"/>
        <end position="307"/>
    </location>
</feature>
<feature type="transmembrane region" description="Helical" evidence="5">
    <location>
        <begin position="260"/>
        <end position="281"/>
    </location>
</feature>
<reference evidence="6" key="2">
    <citation type="submission" date="2021-04" db="EMBL/GenBank/DDBJ databases">
        <authorList>
            <person name="Gilroy R."/>
        </authorList>
    </citation>
    <scope>NUCLEOTIDE SEQUENCE</scope>
    <source>
        <strain evidence="6">ChiHjej10B9-743</strain>
    </source>
</reference>
<evidence type="ECO:0000256" key="3">
    <source>
        <dbReference type="ARBA" id="ARBA00022989"/>
    </source>
</evidence>
<dbReference type="Gene3D" id="1.20.1530.20">
    <property type="match status" value="1"/>
</dbReference>
<organism evidence="6 7">
    <name type="scientific">Candidatus Olsenella excrementavium</name>
    <dbReference type="NCBI Taxonomy" id="2838709"/>
    <lineage>
        <taxon>Bacteria</taxon>
        <taxon>Bacillati</taxon>
        <taxon>Actinomycetota</taxon>
        <taxon>Coriobacteriia</taxon>
        <taxon>Coriobacteriales</taxon>
        <taxon>Atopobiaceae</taxon>
        <taxon>Olsenella</taxon>
    </lineage>
</organism>
<evidence type="ECO:0000256" key="2">
    <source>
        <dbReference type="ARBA" id="ARBA00022692"/>
    </source>
</evidence>
<protein>
    <submittedName>
        <fullName evidence="6">Bile acid:sodium symporter family protein</fullName>
    </submittedName>
</protein>
<proteinExistence type="predicted"/>
<dbReference type="Pfam" id="PF01758">
    <property type="entry name" value="SBF"/>
    <property type="match status" value="1"/>
</dbReference>
<dbReference type="AlphaFoldDB" id="A0A9D1ZB37"/>
<feature type="transmembrane region" description="Helical" evidence="5">
    <location>
        <begin position="7"/>
        <end position="32"/>
    </location>
</feature>
<dbReference type="InterPro" id="IPR038770">
    <property type="entry name" value="Na+/solute_symporter_sf"/>
</dbReference>
<comment type="caution">
    <text evidence="6">The sequence shown here is derived from an EMBL/GenBank/DDBJ whole genome shotgun (WGS) entry which is preliminary data.</text>
</comment>
<dbReference type="PANTHER" id="PTHR10361">
    <property type="entry name" value="SODIUM-BILE ACID COTRANSPORTER"/>
    <property type="match status" value="1"/>
</dbReference>
<dbReference type="InterPro" id="IPR004710">
    <property type="entry name" value="Bilac:Na_transpt"/>
</dbReference>
<dbReference type="EMBL" id="DXCP01000020">
    <property type="protein sequence ID" value="HIY79347.1"/>
    <property type="molecule type" value="Genomic_DNA"/>
</dbReference>
<feature type="transmembrane region" description="Helical" evidence="5">
    <location>
        <begin position="129"/>
        <end position="151"/>
    </location>
</feature>
<feature type="transmembrane region" description="Helical" evidence="5">
    <location>
        <begin position="69"/>
        <end position="92"/>
    </location>
</feature>
<keyword evidence="3 5" id="KW-1133">Transmembrane helix</keyword>
<dbReference type="Proteomes" id="UP000824133">
    <property type="component" value="Unassembled WGS sequence"/>
</dbReference>
<keyword evidence="2 5" id="KW-0812">Transmembrane</keyword>
<dbReference type="InterPro" id="IPR002657">
    <property type="entry name" value="BilAc:Na_symport/Acr3"/>
</dbReference>
<dbReference type="PANTHER" id="PTHR10361:SF28">
    <property type="entry name" value="P3 PROTEIN-RELATED"/>
    <property type="match status" value="1"/>
</dbReference>
<evidence type="ECO:0000313" key="6">
    <source>
        <dbReference type="EMBL" id="HIY79347.1"/>
    </source>
</evidence>
<feature type="transmembrane region" description="Helical" evidence="5">
    <location>
        <begin position="195"/>
        <end position="219"/>
    </location>
</feature>
<feature type="transmembrane region" description="Helical" evidence="5">
    <location>
        <begin position="225"/>
        <end position="248"/>
    </location>
</feature>
<evidence type="ECO:0000256" key="1">
    <source>
        <dbReference type="ARBA" id="ARBA00004141"/>
    </source>
</evidence>
<name>A0A9D1ZB37_9ACTN</name>
<sequence>MDAWKRLGGFIGSHMAFVSPACVVLGVLFPQIGAMRPLVIPLFAFMTFQSSLSNTFGNLARTVRHPAPMLVSLALASVVMPCAACALATALFGTNPNLVCGVVLEYSVPIAVVCAMWTNMLGGDPALSLASILVSTVAAPFTIPLTLHALLGQTIEVDAARMMGEMIVSIALPALAGTAANDLTHGRAARELSPVIAPAAKIALVLVILTNSTGVAPYVRDLTPTLVAVAAFICAFSAGGYAIGLLVARVMRRPYDQTASMTYLVGMRNISAGAVIAGEYFPGEVMFPVVIGTLFQQVLAACFGNLLRRTRRRRARG</sequence>
<feature type="transmembrane region" description="Helical" evidence="5">
    <location>
        <begin position="98"/>
        <end position="117"/>
    </location>
</feature>
<accession>A0A9D1ZB37</accession>
<comment type="subcellular location">
    <subcellularLocation>
        <location evidence="1">Membrane</location>
        <topology evidence="1">Multi-pass membrane protein</topology>
    </subcellularLocation>
</comment>
<evidence type="ECO:0000256" key="5">
    <source>
        <dbReference type="SAM" id="Phobius"/>
    </source>
</evidence>
<dbReference type="GO" id="GO:0016020">
    <property type="term" value="C:membrane"/>
    <property type="evidence" value="ECO:0007669"/>
    <property type="project" value="UniProtKB-SubCell"/>
</dbReference>